<evidence type="ECO:0000313" key="1">
    <source>
        <dbReference type="EMBL" id="REJ44198.1"/>
    </source>
</evidence>
<name>A0A3E0L9S7_9CHRO</name>
<accession>A0A3E0L9S7</accession>
<comment type="caution">
    <text evidence="1">The sequence shown here is derived from an EMBL/GenBank/DDBJ whole genome shotgun (WGS) entry which is preliminary data.</text>
</comment>
<dbReference type="Proteomes" id="UP000256873">
    <property type="component" value="Unassembled WGS sequence"/>
</dbReference>
<dbReference type="AlphaFoldDB" id="A0A3E0L9S7"/>
<organism evidence="1 2">
    <name type="scientific">Microcystis flos-aquae TF09</name>
    <dbReference type="NCBI Taxonomy" id="2060473"/>
    <lineage>
        <taxon>Bacteria</taxon>
        <taxon>Bacillati</taxon>
        <taxon>Cyanobacteriota</taxon>
        <taxon>Cyanophyceae</taxon>
        <taxon>Oscillatoriophycideae</taxon>
        <taxon>Chroococcales</taxon>
        <taxon>Microcystaceae</taxon>
        <taxon>Microcystis</taxon>
    </lineage>
</organism>
<protein>
    <submittedName>
        <fullName evidence="1">Uncharacterized protein</fullName>
    </submittedName>
</protein>
<proteinExistence type="predicted"/>
<gene>
    <name evidence="1" type="ORF">DWQ54_01245</name>
</gene>
<evidence type="ECO:0000313" key="2">
    <source>
        <dbReference type="Proteomes" id="UP000256873"/>
    </source>
</evidence>
<sequence length="104" mass="11950">MSSYVKNIKLEAFGHQFFVMPTTAQEVYNQVVCHLSSGERLRLATIILNELVGQQQPSLDQSDTWTEEDQIDLVNFSLNYAAKTFSDIDRSRIRLNLSHQETDN</sequence>
<dbReference type="EMBL" id="QQWC01000001">
    <property type="protein sequence ID" value="REJ44198.1"/>
    <property type="molecule type" value="Genomic_DNA"/>
</dbReference>
<reference evidence="1 2" key="1">
    <citation type="submission" date="2017-10" db="EMBL/GenBank/DDBJ databases">
        <title>A large-scale comparative metagenomic study reveals the eutrophication-driven functional interactions in six Microcystis-epibionts communities.</title>
        <authorList>
            <person name="Li Q."/>
            <person name="Lin F."/>
        </authorList>
    </citation>
    <scope>NUCLEOTIDE SEQUENCE [LARGE SCALE GENOMIC DNA]</scope>
    <source>
        <strain evidence="1">TF09</strain>
    </source>
</reference>